<dbReference type="KEGG" id="pcoo:112869075"/>
<dbReference type="PANTHER" id="PTHR11158">
    <property type="entry name" value="MSF1/PX19 RELATED"/>
    <property type="match status" value="1"/>
</dbReference>
<gene>
    <name evidence="4" type="primary">PRELID3B</name>
</gene>
<protein>
    <submittedName>
        <fullName evidence="4">PRELI domain containing protein 3B</fullName>
    </submittedName>
</protein>
<accession>A0A6P6ILY5</accession>
<name>A0A6P6ILY5_PUMCO</name>
<evidence type="ECO:0000256" key="1">
    <source>
        <dbReference type="SAM" id="MobiDB-lite"/>
    </source>
</evidence>
<dbReference type="InterPro" id="IPR006797">
    <property type="entry name" value="PRELI/MSF1_dom"/>
</dbReference>
<dbReference type="Proteomes" id="UP000515131">
    <property type="component" value="Unplaced"/>
</dbReference>
<feature type="compositionally biased region" description="Low complexity" evidence="1">
    <location>
        <begin position="83"/>
        <end position="92"/>
    </location>
</feature>
<sequence length="307" mass="33195">MGLEDAVMDSPVLDHPVQWKVLEVSAPGDAREGAAGRSHAAPAQHSAYAGGPGRCPRNCAGALRPALRGGVSLRRAQDWGKTRAGIGRGAARSRFDPSRPDGAAGHRLRLPAFIVWTIKHDVFDHPWETVTTAAMQKYPNPMNPSVVGVDVLDRHIDPSGKLHSHRLLSTEWGLPSIVKSLIGAARTKTYVQEHSVVDPVDRTMELKSTNISFTNMVSVDERLIYKPHPQDPGKTVLTQEAIITVKGVSLSSYLEGLMASTISSNANKGREAMEWVIHKLNAEIEELAASARGSIRTPMAAAAFVEK</sequence>
<feature type="region of interest" description="Disordered" evidence="1">
    <location>
        <begin position="30"/>
        <end position="52"/>
    </location>
</feature>
<evidence type="ECO:0000259" key="2">
    <source>
        <dbReference type="PROSITE" id="PS50904"/>
    </source>
</evidence>
<reference evidence="4" key="1">
    <citation type="submission" date="2025-08" db="UniProtKB">
        <authorList>
            <consortium name="RefSeq"/>
        </authorList>
    </citation>
    <scope>IDENTIFICATION</scope>
    <source>
        <tissue evidence="4">Blood</tissue>
    </source>
</reference>
<feature type="region of interest" description="Disordered" evidence="1">
    <location>
        <begin position="82"/>
        <end position="102"/>
    </location>
</feature>
<feature type="domain" description="PRELI/MSF1" evidence="2">
    <location>
        <begin position="113"/>
        <end position="285"/>
    </location>
</feature>
<dbReference type="Pfam" id="PF04707">
    <property type="entry name" value="PRELI"/>
    <property type="match status" value="1"/>
</dbReference>
<evidence type="ECO:0000313" key="4">
    <source>
        <dbReference type="RefSeq" id="XP_025787923.1"/>
    </source>
</evidence>
<dbReference type="RefSeq" id="XP_025787923.1">
    <property type="nucleotide sequence ID" value="XM_025932138.1"/>
</dbReference>
<dbReference type="GeneID" id="112869075"/>
<dbReference type="GO" id="GO:0005758">
    <property type="term" value="C:mitochondrial intermembrane space"/>
    <property type="evidence" value="ECO:0007669"/>
    <property type="project" value="InterPro"/>
</dbReference>
<dbReference type="PROSITE" id="PS50904">
    <property type="entry name" value="PRELI_MSF1"/>
    <property type="match status" value="1"/>
</dbReference>
<dbReference type="InterPro" id="IPR037365">
    <property type="entry name" value="Slowmo/Ups"/>
</dbReference>
<organism evidence="3 4">
    <name type="scientific">Puma concolor</name>
    <name type="common">Mountain lion</name>
    <name type="synonym">Felis concolor</name>
    <dbReference type="NCBI Taxonomy" id="9696"/>
    <lineage>
        <taxon>Eukaryota</taxon>
        <taxon>Metazoa</taxon>
        <taxon>Chordata</taxon>
        <taxon>Craniata</taxon>
        <taxon>Vertebrata</taxon>
        <taxon>Euteleostomi</taxon>
        <taxon>Mammalia</taxon>
        <taxon>Eutheria</taxon>
        <taxon>Laurasiatheria</taxon>
        <taxon>Carnivora</taxon>
        <taxon>Feliformia</taxon>
        <taxon>Felidae</taxon>
        <taxon>Felinae</taxon>
        <taxon>Puma</taxon>
    </lineage>
</organism>
<dbReference type="CTD" id="51012"/>
<keyword evidence="3" id="KW-1185">Reference proteome</keyword>
<proteinExistence type="predicted"/>
<evidence type="ECO:0000313" key="3">
    <source>
        <dbReference type="Proteomes" id="UP000515131"/>
    </source>
</evidence>
<dbReference type="AlphaFoldDB" id="A0A6P6ILY5"/>